<dbReference type="Proteomes" id="UP000592780">
    <property type="component" value="Unassembled WGS sequence"/>
</dbReference>
<evidence type="ECO:0000313" key="6">
    <source>
        <dbReference type="EMBL" id="MBB5425952.1"/>
    </source>
</evidence>
<evidence type="ECO:0000256" key="2">
    <source>
        <dbReference type="ARBA" id="ARBA00023125"/>
    </source>
</evidence>
<gene>
    <name evidence="6" type="ORF">HDG40_004125</name>
</gene>
<dbReference type="InterPro" id="IPR018060">
    <property type="entry name" value="HTH_AraC"/>
</dbReference>
<feature type="compositionally biased region" description="Polar residues" evidence="4">
    <location>
        <begin position="321"/>
        <end position="330"/>
    </location>
</feature>
<dbReference type="PANTHER" id="PTHR11019:SF159">
    <property type="entry name" value="TRANSCRIPTIONAL REGULATOR-RELATED"/>
    <property type="match status" value="1"/>
</dbReference>
<dbReference type="EMBL" id="JACHDD010000006">
    <property type="protein sequence ID" value="MBB5425952.1"/>
    <property type="molecule type" value="Genomic_DNA"/>
</dbReference>
<sequence length="330" mass="35979">MLSDSTDEMTDWLLSSLELKSTVFHVGQYCGTWQASTAGRHLASFHVVLYGECWLHVAAGPERAAHSIHLQAGDAAFLVRDVPHCLSPSAEPPAAGSETARMGVMTPLEPEQIHERTGAGVGIACGFFEFASALDGLMVGLLPERIIARHDHPSMEKARTIFRLIQDEALGGADAVSPVLARLTGLLFLYALRAHDRDEDAVPSFWRLLRHPAFAQLAGAIVETPERCWTTQTMAAFVHMSRSRFCRLFGELAGQPPAQFVALVRMKLAATMLAHGASTAKVIEQVGYHSESAFARAFQRVIGVQPGSWRRGHPVARDQQTRSIQSGAIH</sequence>
<dbReference type="SUPFAM" id="SSF46689">
    <property type="entry name" value="Homeodomain-like"/>
    <property type="match status" value="1"/>
</dbReference>
<name>A0A7W8V7J8_PARAM</name>
<dbReference type="PROSITE" id="PS01124">
    <property type="entry name" value="HTH_ARAC_FAMILY_2"/>
    <property type="match status" value="1"/>
</dbReference>
<accession>A0A7W8V7J8</accession>
<dbReference type="SMART" id="SM00342">
    <property type="entry name" value="HTH_ARAC"/>
    <property type="match status" value="1"/>
</dbReference>
<evidence type="ECO:0000256" key="4">
    <source>
        <dbReference type="SAM" id="MobiDB-lite"/>
    </source>
</evidence>
<dbReference type="OrthoDB" id="9789899at2"/>
<keyword evidence="7" id="KW-1185">Reference proteome</keyword>
<keyword evidence="3" id="KW-0804">Transcription</keyword>
<evidence type="ECO:0000256" key="3">
    <source>
        <dbReference type="ARBA" id="ARBA00023163"/>
    </source>
</evidence>
<organism evidence="6 7">
    <name type="scientific">Paraburkholderia atlantica</name>
    <dbReference type="NCBI Taxonomy" id="2654982"/>
    <lineage>
        <taxon>Bacteria</taxon>
        <taxon>Pseudomonadati</taxon>
        <taxon>Pseudomonadota</taxon>
        <taxon>Betaproteobacteria</taxon>
        <taxon>Burkholderiales</taxon>
        <taxon>Burkholderiaceae</taxon>
        <taxon>Paraburkholderia</taxon>
    </lineage>
</organism>
<dbReference type="InterPro" id="IPR009057">
    <property type="entry name" value="Homeodomain-like_sf"/>
</dbReference>
<dbReference type="GO" id="GO:0003700">
    <property type="term" value="F:DNA-binding transcription factor activity"/>
    <property type="evidence" value="ECO:0007669"/>
    <property type="project" value="InterPro"/>
</dbReference>
<protein>
    <submittedName>
        <fullName evidence="6">AraC-like DNA-binding protein</fullName>
    </submittedName>
</protein>
<dbReference type="Pfam" id="PF12833">
    <property type="entry name" value="HTH_18"/>
    <property type="match status" value="1"/>
</dbReference>
<evidence type="ECO:0000259" key="5">
    <source>
        <dbReference type="PROSITE" id="PS01124"/>
    </source>
</evidence>
<dbReference type="GO" id="GO:0043565">
    <property type="term" value="F:sequence-specific DNA binding"/>
    <property type="evidence" value="ECO:0007669"/>
    <property type="project" value="InterPro"/>
</dbReference>
<dbReference type="Pfam" id="PF12852">
    <property type="entry name" value="Cupin_6"/>
    <property type="match status" value="1"/>
</dbReference>
<evidence type="ECO:0000313" key="7">
    <source>
        <dbReference type="Proteomes" id="UP000592780"/>
    </source>
</evidence>
<keyword evidence="2 6" id="KW-0238">DNA-binding</keyword>
<feature type="region of interest" description="Disordered" evidence="4">
    <location>
        <begin position="309"/>
        <end position="330"/>
    </location>
</feature>
<evidence type="ECO:0000256" key="1">
    <source>
        <dbReference type="ARBA" id="ARBA00023015"/>
    </source>
</evidence>
<dbReference type="PANTHER" id="PTHR11019">
    <property type="entry name" value="HTH-TYPE TRANSCRIPTIONAL REGULATOR NIMR"/>
    <property type="match status" value="1"/>
</dbReference>
<feature type="domain" description="HTH araC/xylS-type" evidence="5">
    <location>
        <begin position="215"/>
        <end position="312"/>
    </location>
</feature>
<dbReference type="AlphaFoldDB" id="A0A7W8V7J8"/>
<dbReference type="Gene3D" id="1.10.10.60">
    <property type="entry name" value="Homeodomain-like"/>
    <property type="match status" value="1"/>
</dbReference>
<dbReference type="InterPro" id="IPR032783">
    <property type="entry name" value="AraC_lig"/>
</dbReference>
<keyword evidence="1" id="KW-0805">Transcription regulation</keyword>
<comment type="caution">
    <text evidence="6">The sequence shown here is derived from an EMBL/GenBank/DDBJ whole genome shotgun (WGS) entry which is preliminary data.</text>
</comment>
<reference evidence="6 7" key="1">
    <citation type="submission" date="2020-08" db="EMBL/GenBank/DDBJ databases">
        <title>Genomic Encyclopedia of Type Strains, Phase IV (KMG-V): Genome sequencing to study the core and pangenomes of soil and plant-associated prokaryotes.</title>
        <authorList>
            <person name="Whitman W."/>
        </authorList>
    </citation>
    <scope>NUCLEOTIDE SEQUENCE [LARGE SCALE GENOMIC DNA]</scope>
    <source>
        <strain evidence="6 7">JPY158</strain>
    </source>
</reference>
<dbReference type="RefSeq" id="WP_051106800.1">
    <property type="nucleotide sequence ID" value="NZ_JACHDD010000006.1"/>
</dbReference>
<proteinExistence type="predicted"/>